<dbReference type="SMART" id="SM00471">
    <property type="entry name" value="HDc"/>
    <property type="match status" value="1"/>
</dbReference>
<dbReference type="NCBIfam" id="TIGR00277">
    <property type="entry name" value="HDIG"/>
    <property type="match status" value="1"/>
</dbReference>
<dbReference type="Pfam" id="PF07697">
    <property type="entry name" value="7TMR-HDED"/>
    <property type="match status" value="1"/>
</dbReference>
<dbReference type="EMBL" id="VSSQ01005335">
    <property type="protein sequence ID" value="MPM28742.1"/>
    <property type="molecule type" value="Genomic_DNA"/>
</dbReference>
<feature type="transmembrane region" description="Helical" evidence="2">
    <location>
        <begin position="349"/>
        <end position="376"/>
    </location>
</feature>
<keyword evidence="2" id="KW-0812">Transmembrane</keyword>
<feature type="compositionally biased region" description="Basic and acidic residues" evidence="1">
    <location>
        <begin position="682"/>
        <end position="694"/>
    </location>
</feature>
<gene>
    <name evidence="4" type="ORF">SDC9_75270</name>
</gene>
<keyword evidence="2" id="KW-0472">Membrane</keyword>
<reference evidence="4" key="1">
    <citation type="submission" date="2019-08" db="EMBL/GenBank/DDBJ databases">
        <authorList>
            <person name="Kucharzyk K."/>
            <person name="Murdoch R.W."/>
            <person name="Higgins S."/>
            <person name="Loffler F."/>
        </authorList>
    </citation>
    <scope>NUCLEOTIDE SEQUENCE</scope>
</reference>
<feature type="domain" description="HD/PDEase" evidence="3">
    <location>
        <begin position="469"/>
        <end position="624"/>
    </location>
</feature>
<dbReference type="InterPro" id="IPR052722">
    <property type="entry name" value="PgpH_phosphodiesterase"/>
</dbReference>
<dbReference type="Gene3D" id="1.10.3210.10">
    <property type="entry name" value="Hypothetical protein af1432"/>
    <property type="match status" value="1"/>
</dbReference>
<dbReference type="InterPro" id="IPR003607">
    <property type="entry name" value="HD/PDEase_dom"/>
</dbReference>
<dbReference type="InterPro" id="IPR006675">
    <property type="entry name" value="HDIG_dom"/>
</dbReference>
<name>A0A644YJD8_9ZZZZ</name>
<dbReference type="PANTHER" id="PTHR36442">
    <property type="entry name" value="CYCLIC-DI-AMP PHOSPHODIESTERASE PGPH"/>
    <property type="match status" value="1"/>
</dbReference>
<proteinExistence type="predicted"/>
<dbReference type="InterPro" id="IPR011621">
    <property type="entry name" value="Metal-dep_PHydrolase_7TM_intra"/>
</dbReference>
<evidence type="ECO:0000259" key="3">
    <source>
        <dbReference type="SMART" id="SM00471"/>
    </source>
</evidence>
<feature type="transmembrane region" description="Helical" evidence="2">
    <location>
        <begin position="31"/>
        <end position="54"/>
    </location>
</feature>
<feature type="transmembrane region" description="Helical" evidence="2">
    <location>
        <begin position="418"/>
        <end position="440"/>
    </location>
</feature>
<dbReference type="PANTHER" id="PTHR36442:SF1">
    <property type="entry name" value="CYCLIC-DI-AMP PHOSPHODIESTERASE PGPH"/>
    <property type="match status" value="1"/>
</dbReference>
<feature type="transmembrane region" description="Helical" evidence="2">
    <location>
        <begin position="260"/>
        <end position="281"/>
    </location>
</feature>
<evidence type="ECO:0000256" key="1">
    <source>
        <dbReference type="SAM" id="MobiDB-lite"/>
    </source>
</evidence>
<keyword evidence="2" id="KW-1133">Transmembrane helix</keyword>
<dbReference type="AlphaFoldDB" id="A0A644YJD8"/>
<organism evidence="4">
    <name type="scientific">bioreactor metagenome</name>
    <dbReference type="NCBI Taxonomy" id="1076179"/>
    <lineage>
        <taxon>unclassified sequences</taxon>
        <taxon>metagenomes</taxon>
        <taxon>ecological metagenomes</taxon>
    </lineage>
</organism>
<dbReference type="Pfam" id="PF01966">
    <property type="entry name" value="HD"/>
    <property type="match status" value="1"/>
</dbReference>
<feature type="region of interest" description="Disordered" evidence="1">
    <location>
        <begin position="682"/>
        <end position="704"/>
    </location>
</feature>
<sequence>MSSSGNNPTKGAFGQIRKKGFAALFTEQYPLFRASGVLILISFALSIVLLRWMITDRATGFILGETSPRSYFALYPMSYLDDEGTRVLRSRVGETVAGVLVRDGAAMDRLIVKIEAMAKGDLAPLSLTTGLAELLKTMPEDNRKKILTEAARISSDFLKNAGGDGLPIAPTPETIWKEIEKLSLPMEMNNVIFQILDEILQPLTRIDDDLTETLRGELAESLQPVERSVAPGDVLIEKGQTVTPQVARILKMQGYSQVTFPWKQILFALLALPFWPLWVLLQTSFRPSARQNIPWLYLSFAVGLSWVVEYFSSMFNIQGMGSLFLAGCAYLTLPPGLALPVVLGGSILGAIVVTGLSALHVVLVSLMGLISSIAGYYSLREIHSRSHLWRQLFVLGLLQAAVGLFIRWAFDLGIYPELLLYLVLGNAGWSTLVIAVLPLLENTFDVLSPLRLMELSHPSNPLLKKLQIEAPGTYHHCLMLGTLAEVVADKLGMNSNLLKAGAYFHDIGKLRRPQFFVENQMGNENIHDELKPSLSALVIIAHIREGLELAEEYHLPEMIRAFIAEHHGTTCLSYFYRKARSMGLSVPRDQFCYPGPRPRTRETGLLMLVDSIEAAVRAEIRASTSVPDLEKTIEGVVEAKMSEGQLDDVDFTIRDLAVIRQTLLYAFQSMYHTRKVKEIQDKDQLEQKLKKQEEESIEGSLASR</sequence>
<evidence type="ECO:0000256" key="2">
    <source>
        <dbReference type="SAM" id="Phobius"/>
    </source>
</evidence>
<feature type="transmembrane region" description="Helical" evidence="2">
    <location>
        <begin position="323"/>
        <end position="343"/>
    </location>
</feature>
<feature type="transmembrane region" description="Helical" evidence="2">
    <location>
        <begin position="388"/>
        <end position="406"/>
    </location>
</feature>
<dbReference type="InterPro" id="IPR006674">
    <property type="entry name" value="HD_domain"/>
</dbReference>
<comment type="caution">
    <text evidence="4">The sequence shown here is derived from an EMBL/GenBank/DDBJ whole genome shotgun (WGS) entry which is preliminary data.</text>
</comment>
<dbReference type="CDD" id="cd00077">
    <property type="entry name" value="HDc"/>
    <property type="match status" value="1"/>
</dbReference>
<dbReference type="InterPro" id="IPR011624">
    <property type="entry name" value="Metal-dep_PHydrolase_7TM_extra"/>
</dbReference>
<accession>A0A644YJD8</accession>
<protein>
    <recommendedName>
        <fullName evidence="3">HD/PDEase domain-containing protein</fullName>
    </recommendedName>
</protein>
<evidence type="ECO:0000313" key="4">
    <source>
        <dbReference type="EMBL" id="MPM28742.1"/>
    </source>
</evidence>
<dbReference type="Pfam" id="PF07698">
    <property type="entry name" value="7TM-7TMR_HD"/>
    <property type="match status" value="1"/>
</dbReference>
<dbReference type="SUPFAM" id="SSF109604">
    <property type="entry name" value="HD-domain/PDEase-like"/>
    <property type="match status" value="1"/>
</dbReference>
<feature type="transmembrane region" description="Helical" evidence="2">
    <location>
        <begin position="293"/>
        <end position="311"/>
    </location>
</feature>